<gene>
    <name evidence="1" type="ORF">KSP39_PZI009481</name>
</gene>
<sequence length="147" mass="17200">MLGKKRSSSLKSLWRSVDSQEFSYLVHSLKKEKLASGSLPYMPSLTWCRFEVSILPKIRMSLKAFNNTKDIVWNLHNEHTNERTPIAFLRIDEQVKFSENRARDASDEYGAELVNYVKAGEAHFYAAYDRLEQPTRLKFVRWRAKLA</sequence>
<protein>
    <submittedName>
        <fullName evidence="1">Uncharacterized protein</fullName>
    </submittedName>
</protein>
<dbReference type="AlphaFoldDB" id="A0AAP0BMC7"/>
<dbReference type="Gene3D" id="3.30.43.40">
    <property type="entry name" value="Pre-mRNA-processing-splicing factor 8, U5-snRNA-binding domain"/>
    <property type="match status" value="1"/>
</dbReference>
<proteinExistence type="predicted"/>
<dbReference type="InterPro" id="IPR042516">
    <property type="entry name" value="Prp8_U5-snRNA-bd_sf"/>
</dbReference>
<evidence type="ECO:0000313" key="1">
    <source>
        <dbReference type="EMBL" id="KAK8942414.1"/>
    </source>
</evidence>
<name>A0AAP0BMC7_9ASPA</name>
<dbReference type="EMBL" id="JBBWWQ010000007">
    <property type="protein sequence ID" value="KAK8942414.1"/>
    <property type="molecule type" value="Genomic_DNA"/>
</dbReference>
<dbReference type="Proteomes" id="UP001418222">
    <property type="component" value="Unassembled WGS sequence"/>
</dbReference>
<evidence type="ECO:0000313" key="2">
    <source>
        <dbReference type="Proteomes" id="UP001418222"/>
    </source>
</evidence>
<reference evidence="1 2" key="1">
    <citation type="journal article" date="2022" name="Nat. Plants">
        <title>Genomes of leafy and leafless Platanthera orchids illuminate the evolution of mycoheterotrophy.</title>
        <authorList>
            <person name="Li M.H."/>
            <person name="Liu K.W."/>
            <person name="Li Z."/>
            <person name="Lu H.C."/>
            <person name="Ye Q.L."/>
            <person name="Zhang D."/>
            <person name="Wang J.Y."/>
            <person name="Li Y.F."/>
            <person name="Zhong Z.M."/>
            <person name="Liu X."/>
            <person name="Yu X."/>
            <person name="Liu D.K."/>
            <person name="Tu X.D."/>
            <person name="Liu B."/>
            <person name="Hao Y."/>
            <person name="Liao X.Y."/>
            <person name="Jiang Y.T."/>
            <person name="Sun W.H."/>
            <person name="Chen J."/>
            <person name="Chen Y.Q."/>
            <person name="Ai Y."/>
            <person name="Zhai J.W."/>
            <person name="Wu S.S."/>
            <person name="Zhou Z."/>
            <person name="Hsiao Y.Y."/>
            <person name="Wu W.L."/>
            <person name="Chen Y.Y."/>
            <person name="Lin Y.F."/>
            <person name="Hsu J.L."/>
            <person name="Li C.Y."/>
            <person name="Wang Z.W."/>
            <person name="Zhao X."/>
            <person name="Zhong W.Y."/>
            <person name="Ma X.K."/>
            <person name="Ma L."/>
            <person name="Huang J."/>
            <person name="Chen G.Z."/>
            <person name="Huang M.Z."/>
            <person name="Huang L."/>
            <person name="Peng D.H."/>
            <person name="Luo Y.B."/>
            <person name="Zou S.Q."/>
            <person name="Chen S.P."/>
            <person name="Lan S."/>
            <person name="Tsai W.C."/>
            <person name="Van de Peer Y."/>
            <person name="Liu Z.J."/>
        </authorList>
    </citation>
    <scope>NUCLEOTIDE SEQUENCE [LARGE SCALE GENOMIC DNA]</scope>
    <source>
        <strain evidence="1">Lor287</strain>
    </source>
</reference>
<accession>A0AAP0BMC7</accession>
<organism evidence="1 2">
    <name type="scientific">Platanthera zijinensis</name>
    <dbReference type="NCBI Taxonomy" id="2320716"/>
    <lineage>
        <taxon>Eukaryota</taxon>
        <taxon>Viridiplantae</taxon>
        <taxon>Streptophyta</taxon>
        <taxon>Embryophyta</taxon>
        <taxon>Tracheophyta</taxon>
        <taxon>Spermatophyta</taxon>
        <taxon>Magnoliopsida</taxon>
        <taxon>Liliopsida</taxon>
        <taxon>Asparagales</taxon>
        <taxon>Orchidaceae</taxon>
        <taxon>Orchidoideae</taxon>
        <taxon>Orchideae</taxon>
        <taxon>Orchidinae</taxon>
        <taxon>Platanthera</taxon>
    </lineage>
</organism>
<keyword evidence="2" id="KW-1185">Reference proteome</keyword>
<comment type="caution">
    <text evidence="1">The sequence shown here is derived from an EMBL/GenBank/DDBJ whole genome shotgun (WGS) entry which is preliminary data.</text>
</comment>